<organism evidence="3 4">
    <name type="scientific">Pajaroellobacter abortibovis</name>
    <dbReference type="NCBI Taxonomy" id="1882918"/>
    <lineage>
        <taxon>Bacteria</taxon>
        <taxon>Pseudomonadati</taxon>
        <taxon>Myxococcota</taxon>
        <taxon>Polyangia</taxon>
        <taxon>Polyangiales</taxon>
        <taxon>Polyangiaceae</taxon>
    </lineage>
</organism>
<dbReference type="RefSeq" id="WP_075276430.1">
    <property type="nucleotide sequence ID" value="NZ_CP016908.1"/>
</dbReference>
<dbReference type="OrthoDB" id="9769961at2"/>
<evidence type="ECO:0000313" key="3">
    <source>
        <dbReference type="EMBL" id="APR99780.1"/>
    </source>
</evidence>
<protein>
    <recommendedName>
        <fullName evidence="2">Lipoyl-binding domain-containing protein</fullName>
    </recommendedName>
</protein>
<dbReference type="Gene3D" id="2.40.50.100">
    <property type="match status" value="1"/>
</dbReference>
<feature type="domain" description="Lipoyl-binding" evidence="2">
    <location>
        <begin position="1"/>
        <end position="71"/>
    </location>
</feature>
<dbReference type="EMBL" id="CP016908">
    <property type="protein sequence ID" value="APR99780.1"/>
    <property type="molecule type" value="Genomic_DNA"/>
</dbReference>
<dbReference type="Pfam" id="PF00364">
    <property type="entry name" value="Biotin_lipoyl"/>
    <property type="match status" value="1"/>
</dbReference>
<keyword evidence="4" id="KW-1185">Reference proteome</keyword>
<dbReference type="InterPro" id="IPR000089">
    <property type="entry name" value="Biotin_lipoyl"/>
</dbReference>
<evidence type="ECO:0000313" key="4">
    <source>
        <dbReference type="Proteomes" id="UP000185544"/>
    </source>
</evidence>
<dbReference type="SUPFAM" id="SSF51230">
    <property type="entry name" value="Single hybrid motif"/>
    <property type="match status" value="1"/>
</dbReference>
<keyword evidence="1" id="KW-0092">Biotin</keyword>
<dbReference type="CDD" id="cd06850">
    <property type="entry name" value="biotinyl_domain"/>
    <property type="match status" value="1"/>
</dbReference>
<dbReference type="PROSITE" id="PS50968">
    <property type="entry name" value="BIOTINYL_LIPOYL"/>
    <property type="match status" value="1"/>
</dbReference>
<gene>
    <name evidence="3" type="ORF">BCY86_03135</name>
</gene>
<accession>A0A1L6MW60</accession>
<dbReference type="InterPro" id="IPR050709">
    <property type="entry name" value="Biotin_Carboxyl_Carrier/Decarb"/>
</dbReference>
<dbReference type="AlphaFoldDB" id="A0A1L6MW60"/>
<name>A0A1L6MW60_9BACT</name>
<evidence type="ECO:0000259" key="2">
    <source>
        <dbReference type="PROSITE" id="PS50968"/>
    </source>
</evidence>
<reference evidence="3 4" key="1">
    <citation type="submission" date="2016-08" db="EMBL/GenBank/DDBJ databases">
        <title>Identification and validation of antigenic proteins from Pajaroellobacter abortibovis using de-novo genome sequence assembly and reverse vaccinology.</title>
        <authorList>
            <person name="Welly B.T."/>
            <person name="Miller M.R."/>
            <person name="Stott J.L."/>
            <person name="Blanchard M.T."/>
            <person name="Islas-Trejo A.D."/>
            <person name="O'Rourke S.M."/>
            <person name="Young A.E."/>
            <person name="Medrano J.F."/>
            <person name="Van Eenennaam A.L."/>
        </authorList>
    </citation>
    <scope>NUCLEOTIDE SEQUENCE [LARGE SCALE GENOMIC DNA]</scope>
    <source>
        <strain evidence="3 4">BTF92-0548A/99-0131</strain>
    </source>
</reference>
<dbReference type="KEGG" id="pabo:BCY86_03135"/>
<dbReference type="InterPro" id="IPR011053">
    <property type="entry name" value="Single_hybrid_motif"/>
</dbReference>
<dbReference type="Proteomes" id="UP000185544">
    <property type="component" value="Chromosome"/>
</dbReference>
<dbReference type="PANTHER" id="PTHR45266:SF3">
    <property type="entry name" value="OXALOACETATE DECARBOXYLASE ALPHA CHAIN"/>
    <property type="match status" value="1"/>
</dbReference>
<sequence>MKAEVYAPITGTVWKVHVQEGELVEQGQTCITLESMKMEIPVDAPHRGQITTILHTYGAFVSQGDVLFTLFLE</sequence>
<dbReference type="PANTHER" id="PTHR45266">
    <property type="entry name" value="OXALOACETATE DECARBOXYLASE ALPHA CHAIN"/>
    <property type="match status" value="1"/>
</dbReference>
<proteinExistence type="predicted"/>
<evidence type="ECO:0000256" key="1">
    <source>
        <dbReference type="ARBA" id="ARBA00023267"/>
    </source>
</evidence>
<dbReference type="FunFam" id="2.40.50.100:FF:000003">
    <property type="entry name" value="Acetyl-CoA carboxylase biotin carboxyl carrier protein"/>
    <property type="match status" value="1"/>
</dbReference>
<dbReference type="STRING" id="1882918.BCY86_03135"/>